<dbReference type="SUPFAM" id="SSF81321">
    <property type="entry name" value="Family A G protein-coupled receptor-like"/>
    <property type="match status" value="1"/>
</dbReference>
<comment type="subcellular location">
    <subcellularLocation>
        <location evidence="1">Membrane</location>
        <topology evidence="1">Multi-pass membrane protein</topology>
    </subcellularLocation>
</comment>
<evidence type="ECO:0000256" key="4">
    <source>
        <dbReference type="ARBA" id="ARBA00022692"/>
    </source>
</evidence>
<evidence type="ECO:0000256" key="10">
    <source>
        <dbReference type="ARBA" id="ARBA00023180"/>
    </source>
</evidence>
<dbReference type="InterPro" id="IPR046338">
    <property type="entry name" value="GAIN_dom_sf"/>
</dbReference>
<feature type="transmembrane region" description="Helical" evidence="11">
    <location>
        <begin position="809"/>
        <end position="835"/>
    </location>
</feature>
<dbReference type="Pfam" id="PF13855">
    <property type="entry name" value="LRR_8"/>
    <property type="match status" value="1"/>
</dbReference>
<dbReference type="PROSITE" id="PS50227">
    <property type="entry name" value="G_PROTEIN_RECEP_F2_3"/>
    <property type="match status" value="1"/>
</dbReference>
<proteinExistence type="inferred from homology"/>
<evidence type="ECO:0000256" key="1">
    <source>
        <dbReference type="ARBA" id="ARBA00004141"/>
    </source>
</evidence>
<feature type="chain" id="PRO_5038585409" evidence="12">
    <location>
        <begin position="27"/>
        <end position="1109"/>
    </location>
</feature>
<dbReference type="InterPro" id="IPR057244">
    <property type="entry name" value="GAIN_B"/>
</dbReference>
<keyword evidence="3" id="KW-0433">Leucine-rich repeat</keyword>
<dbReference type="InterPro" id="IPR000832">
    <property type="entry name" value="GPCR_2_secretin-like"/>
</dbReference>
<feature type="transmembrane region" description="Helical" evidence="11">
    <location>
        <begin position="960"/>
        <end position="983"/>
    </location>
</feature>
<keyword evidence="5 12" id="KW-0732">Signal</keyword>
<evidence type="ECO:0000259" key="15">
    <source>
        <dbReference type="PROSITE" id="PS50261"/>
    </source>
</evidence>
<dbReference type="AlphaFoldDB" id="A0A9D4HTJ2"/>
<comment type="similarity">
    <text evidence="2">Belongs to the G-protein coupled receptor 2 family. Adhesion G-protein coupled receptor (ADGR) subfamily.</text>
</comment>
<reference evidence="16" key="1">
    <citation type="journal article" date="2019" name="bioRxiv">
        <title>The Genome of the Zebra Mussel, Dreissena polymorpha: A Resource for Invasive Species Research.</title>
        <authorList>
            <person name="McCartney M.A."/>
            <person name="Auch B."/>
            <person name="Kono T."/>
            <person name="Mallez S."/>
            <person name="Zhang Y."/>
            <person name="Obille A."/>
            <person name="Becker A."/>
            <person name="Abrahante J.E."/>
            <person name="Garbe J."/>
            <person name="Badalamenti J.P."/>
            <person name="Herman A."/>
            <person name="Mangelson H."/>
            <person name="Liachko I."/>
            <person name="Sullivan S."/>
            <person name="Sone E.D."/>
            <person name="Koren S."/>
            <person name="Silverstein K.A.T."/>
            <person name="Beckman K.B."/>
            <person name="Gohl D.M."/>
        </authorList>
    </citation>
    <scope>NUCLEOTIDE SEQUENCE</scope>
    <source>
        <strain evidence="16">Duluth1</strain>
        <tissue evidence="16">Whole animal</tissue>
    </source>
</reference>
<evidence type="ECO:0000256" key="2">
    <source>
        <dbReference type="ARBA" id="ARBA00007343"/>
    </source>
</evidence>
<feature type="transmembrane region" description="Helical" evidence="11">
    <location>
        <begin position="921"/>
        <end position="940"/>
    </location>
</feature>
<dbReference type="InterPro" id="IPR017981">
    <property type="entry name" value="GPCR_2-like_7TM"/>
</dbReference>
<dbReference type="PANTHER" id="PTHR45692">
    <property type="entry name" value="G_PROTEIN_RECEP_F2_4 DOMAIN-CONTAINING PROTEIN"/>
    <property type="match status" value="1"/>
</dbReference>
<feature type="transmembrane region" description="Helical" evidence="11">
    <location>
        <begin position="847"/>
        <end position="867"/>
    </location>
</feature>
<dbReference type="InterPro" id="IPR017983">
    <property type="entry name" value="GPCR_2_secretin-like_CS"/>
</dbReference>
<evidence type="ECO:0000259" key="14">
    <source>
        <dbReference type="PROSITE" id="PS50227"/>
    </source>
</evidence>
<sequence>MPSESETKHCITSLLIILQFVTMASGLNYSVIDYVDSPFSCNEAVNNFYNCREFGLSKLQEFDTTAIEVDFSYNHLETIFNTSFSGLRNLRILNLKQNNISKIEPYSFAELFRLQILDLSNNRLRNITEDIFSGLSSLHSLNLTNNRIVAIHHQSFFSSASLRELMLSGNELQCQCEEQHLKQHIEYRNAKSALKLNVQGALCVNYDNKEMFNITLDACTNGRHWGPVVQCYSCVNYPDRLNCDTISIASCGKNTDVCYSSLTYNNNSLSVTMGCMDYVACLGLIAKNNKICVEGDTQCYSCYIGSLSNMKDMAGFTNEFVLDVTVELTMNMTAELKNISSKEYYEFTKHIASDVTTFVKDEKVRFWVKFNKLSESQEFLGGDPVHVQPQVTVHLTIHCTTVWYVSTTDVRKALSKKLPSLTLSETSVTSVDIMTLSNLEYCPPIIERTTGRGQLYWPLTHASNTANIDCPFQFNNSRSAALRQCLSDRTWGSSFHVDCPLEVQQSRYLQEMVQRNVSNENVAAVSLELSTITDNWNTFTSSDMQMVVDTVDKILNTDLSITDDVVINNTVDTINNLLNIEDDVLAKAEKSSQSSARMILAIEKLLSRIDKDFALVKSNLAGFVFTSGSGIFNGLTLSLSDGFKDLTGSKINVARSAIEIGAGMSGIVLPPTLLNSSEKVTFTVYSDPKLFTSVTKETTTDTPMYNISSITFTGVERKVASKVLAASVPDRHITNLPEPVKVILNHELNGKHVSCVYWSLTASEWRSDGCSVHTTNEDYTECHCDHLTNFALLMDVYDKGAELSDSNQLALSIISMAGCALSLVGSLLTFVSYVIFRRIRKDNPSKILMQLCAAIAAVNLVFLAGVQNYSRNSISGCKTVAVLLHYFLLVIMCWMLVEAFYMYQSLVKVFDSYISRFQLKAAVFSWGTPLIIVTITLAVNKTDNYSYQPGGICWLDRTPFLTTFLAPVCLVFLLNAITYVLVMKQILRKSSSKLTQTEQSKTGVRLRGAASLLVLLGLTWSFAILAIGDAGIAFMYLFVICNSLQGFFVFVFYCLLREDIRKAWKSVLPCFKSHYIAASDSSGMNMVHTITSKVASSTQSDNQRKNQTH</sequence>
<dbReference type="GO" id="GO:0016020">
    <property type="term" value="C:membrane"/>
    <property type="evidence" value="ECO:0007669"/>
    <property type="project" value="UniProtKB-SubCell"/>
</dbReference>
<dbReference type="OrthoDB" id="5961629at2759"/>
<dbReference type="Pfam" id="PF00002">
    <property type="entry name" value="7tm_2"/>
    <property type="match status" value="1"/>
</dbReference>
<keyword evidence="17" id="KW-1185">Reference proteome</keyword>
<dbReference type="SMART" id="SM00369">
    <property type="entry name" value="LRR_TYP"/>
    <property type="match status" value="3"/>
</dbReference>
<feature type="transmembrane region" description="Helical" evidence="11">
    <location>
        <begin position="879"/>
        <end position="901"/>
    </location>
</feature>
<dbReference type="GO" id="GO:0007166">
    <property type="term" value="P:cell surface receptor signaling pathway"/>
    <property type="evidence" value="ECO:0007669"/>
    <property type="project" value="InterPro"/>
</dbReference>
<feature type="domain" description="G-protein coupled receptors family 2 profile 2" evidence="15">
    <location>
        <begin position="811"/>
        <end position="1057"/>
    </location>
</feature>
<keyword evidence="4 11" id="KW-0812">Transmembrane</keyword>
<dbReference type="Pfam" id="PF00560">
    <property type="entry name" value="LRR_1"/>
    <property type="match status" value="1"/>
</dbReference>
<name>A0A9D4HTJ2_DREPO</name>
<dbReference type="Gene3D" id="1.20.1070.10">
    <property type="entry name" value="Rhodopsin 7-helix transmembrane proteins"/>
    <property type="match status" value="1"/>
</dbReference>
<dbReference type="GO" id="GO:0004930">
    <property type="term" value="F:G protein-coupled receptor activity"/>
    <property type="evidence" value="ECO:0007669"/>
    <property type="project" value="InterPro"/>
</dbReference>
<organism evidence="16 17">
    <name type="scientific">Dreissena polymorpha</name>
    <name type="common">Zebra mussel</name>
    <name type="synonym">Mytilus polymorpha</name>
    <dbReference type="NCBI Taxonomy" id="45954"/>
    <lineage>
        <taxon>Eukaryota</taxon>
        <taxon>Metazoa</taxon>
        <taxon>Spiralia</taxon>
        <taxon>Lophotrochozoa</taxon>
        <taxon>Mollusca</taxon>
        <taxon>Bivalvia</taxon>
        <taxon>Autobranchia</taxon>
        <taxon>Heteroconchia</taxon>
        <taxon>Euheterodonta</taxon>
        <taxon>Imparidentia</taxon>
        <taxon>Neoheterodontei</taxon>
        <taxon>Myida</taxon>
        <taxon>Dreissenoidea</taxon>
        <taxon>Dreissenidae</taxon>
        <taxon>Dreissena</taxon>
    </lineage>
</organism>
<feature type="transmembrane region" description="Helical" evidence="11">
    <location>
        <begin position="1004"/>
        <end position="1027"/>
    </location>
</feature>
<keyword evidence="10" id="KW-0325">Glycoprotein</keyword>
<evidence type="ECO:0000256" key="9">
    <source>
        <dbReference type="ARBA" id="ARBA00023157"/>
    </source>
</evidence>
<evidence type="ECO:0000256" key="5">
    <source>
        <dbReference type="ARBA" id="ARBA00022729"/>
    </source>
</evidence>
<dbReference type="Gene3D" id="3.80.10.10">
    <property type="entry name" value="Ribonuclease Inhibitor"/>
    <property type="match status" value="1"/>
</dbReference>
<dbReference type="InterPro" id="IPR058808">
    <property type="entry name" value="GAIN_ADGRA2/3"/>
</dbReference>
<feature type="domain" description="G-protein coupled receptors family 2 profile 1" evidence="14">
    <location>
        <begin position="441"/>
        <end position="503"/>
    </location>
</feature>
<dbReference type="EMBL" id="JAIWYP010000011">
    <property type="protein sequence ID" value="KAH3734530.1"/>
    <property type="molecule type" value="Genomic_DNA"/>
</dbReference>
<dbReference type="InterPro" id="IPR003591">
    <property type="entry name" value="Leu-rich_rpt_typical-subtyp"/>
</dbReference>
<dbReference type="SMART" id="SM00303">
    <property type="entry name" value="GPS"/>
    <property type="match status" value="1"/>
</dbReference>
<keyword evidence="8 11" id="KW-0472">Membrane</keyword>
<dbReference type="PROSITE" id="PS51450">
    <property type="entry name" value="LRR"/>
    <property type="match status" value="2"/>
</dbReference>
<dbReference type="PROSITE" id="PS50261">
    <property type="entry name" value="G_PROTEIN_RECEP_F2_4"/>
    <property type="match status" value="1"/>
</dbReference>
<feature type="transmembrane region" description="Helical" evidence="11">
    <location>
        <begin position="1033"/>
        <end position="1056"/>
    </location>
</feature>
<evidence type="ECO:0000256" key="7">
    <source>
        <dbReference type="ARBA" id="ARBA00022989"/>
    </source>
</evidence>
<evidence type="ECO:0000259" key="13">
    <source>
        <dbReference type="PROSITE" id="PS50221"/>
    </source>
</evidence>
<dbReference type="Proteomes" id="UP000828390">
    <property type="component" value="Unassembled WGS sequence"/>
</dbReference>
<gene>
    <name evidence="16" type="ORF">DPMN_040969</name>
</gene>
<keyword evidence="6" id="KW-0677">Repeat</keyword>
<evidence type="ECO:0000256" key="6">
    <source>
        <dbReference type="ARBA" id="ARBA00022737"/>
    </source>
</evidence>
<dbReference type="PRINTS" id="PR00249">
    <property type="entry name" value="GPCRSECRETIN"/>
</dbReference>
<dbReference type="Gene3D" id="2.60.220.50">
    <property type="match status" value="1"/>
</dbReference>
<dbReference type="PROSITE" id="PS00650">
    <property type="entry name" value="G_PROTEIN_RECEP_F2_2"/>
    <property type="match status" value="1"/>
</dbReference>
<dbReference type="CDD" id="cd15040">
    <property type="entry name" value="7tmB2_Adhesion"/>
    <property type="match status" value="1"/>
</dbReference>
<dbReference type="InterPro" id="IPR001879">
    <property type="entry name" value="GPCR_2_extracellular_dom"/>
</dbReference>
<evidence type="ECO:0000256" key="3">
    <source>
        <dbReference type="ARBA" id="ARBA00022614"/>
    </source>
</evidence>
<dbReference type="PROSITE" id="PS50221">
    <property type="entry name" value="GAIN_B"/>
    <property type="match status" value="1"/>
</dbReference>
<evidence type="ECO:0000256" key="8">
    <source>
        <dbReference type="ARBA" id="ARBA00023136"/>
    </source>
</evidence>
<dbReference type="FunFam" id="1.20.1070.10:FF:000058">
    <property type="entry name" value="Adhesion G protein-coupled receptor F5"/>
    <property type="match status" value="1"/>
</dbReference>
<accession>A0A9D4HTJ2</accession>
<evidence type="ECO:0000256" key="11">
    <source>
        <dbReference type="SAM" id="Phobius"/>
    </source>
</evidence>
<comment type="caution">
    <text evidence="16">The sequence shown here is derived from an EMBL/GenBank/DDBJ whole genome shotgun (WGS) entry which is preliminary data.</text>
</comment>
<dbReference type="InterPro" id="IPR032675">
    <property type="entry name" value="LRR_dom_sf"/>
</dbReference>
<keyword evidence="7 11" id="KW-1133">Transmembrane helix</keyword>
<feature type="domain" description="GAIN-B" evidence="13">
    <location>
        <begin position="644"/>
        <end position="800"/>
    </location>
</feature>
<evidence type="ECO:0000313" key="17">
    <source>
        <dbReference type="Proteomes" id="UP000828390"/>
    </source>
</evidence>
<evidence type="ECO:0000313" key="16">
    <source>
        <dbReference type="EMBL" id="KAH3734530.1"/>
    </source>
</evidence>
<protein>
    <submittedName>
        <fullName evidence="16">Uncharacterized protein</fullName>
    </submittedName>
</protein>
<dbReference type="SUPFAM" id="SSF52058">
    <property type="entry name" value="L domain-like"/>
    <property type="match status" value="1"/>
</dbReference>
<keyword evidence="9" id="KW-1015">Disulfide bond</keyword>
<reference evidence="16" key="2">
    <citation type="submission" date="2020-11" db="EMBL/GenBank/DDBJ databases">
        <authorList>
            <person name="McCartney M.A."/>
            <person name="Auch B."/>
            <person name="Kono T."/>
            <person name="Mallez S."/>
            <person name="Becker A."/>
            <person name="Gohl D.M."/>
            <person name="Silverstein K.A.T."/>
            <person name="Koren S."/>
            <person name="Bechman K.B."/>
            <person name="Herman A."/>
            <person name="Abrahante J.E."/>
            <person name="Garbe J."/>
        </authorList>
    </citation>
    <scope>NUCLEOTIDE SEQUENCE</scope>
    <source>
        <strain evidence="16">Duluth1</strain>
        <tissue evidence="16">Whole animal</tissue>
    </source>
</reference>
<evidence type="ECO:0000256" key="12">
    <source>
        <dbReference type="SAM" id="SignalP"/>
    </source>
</evidence>
<dbReference type="Pfam" id="PF01825">
    <property type="entry name" value="GPS"/>
    <property type="match status" value="1"/>
</dbReference>
<dbReference type="Pfam" id="PF26588">
    <property type="entry name" value="GAIN_ADGRA3"/>
    <property type="match status" value="1"/>
</dbReference>
<dbReference type="InterPro" id="IPR001611">
    <property type="entry name" value="Leu-rich_rpt"/>
</dbReference>
<dbReference type="InterPro" id="IPR000203">
    <property type="entry name" value="GPS"/>
</dbReference>
<dbReference type="PANTHER" id="PTHR45692:SF1">
    <property type="entry name" value="G-PROTEIN COUPLED RECEPTORS FAMILY 2 PROFILE 2 DOMAIN-CONTAINING PROTEIN"/>
    <property type="match status" value="1"/>
</dbReference>
<feature type="signal peptide" evidence="12">
    <location>
        <begin position="1"/>
        <end position="26"/>
    </location>
</feature>